<keyword evidence="4" id="KW-1185">Reference proteome</keyword>
<sequence length="183" mass="19944">MNDFLWSMALTLTMLAHFKLGRLTGGSPICLGDTTCDAGTWYMRANTRLDSSFTTTTISEHVVMFMSPSFRARIIRELTILCPDGRPSVHYRQAPLIQSIRAGPERPHATLTATITTTPDLQCGHATCLKRGLGASCAYPDPDAQDHSHPPPAATPAFNAPPPNLNHTQYYDYNGAFTGASSF</sequence>
<feature type="region of interest" description="Disordered" evidence="1">
    <location>
        <begin position="140"/>
        <end position="160"/>
    </location>
</feature>
<dbReference type="AlphaFoldDB" id="A0AA39NZ92"/>
<name>A0AA39NZ92_9AGAR</name>
<feature type="compositionally biased region" description="Pro residues" evidence="1">
    <location>
        <begin position="150"/>
        <end position="160"/>
    </location>
</feature>
<dbReference type="EMBL" id="JAUEPR010000026">
    <property type="protein sequence ID" value="KAK0474622.1"/>
    <property type="molecule type" value="Genomic_DNA"/>
</dbReference>
<protein>
    <submittedName>
        <fullName evidence="3">Uncharacterized protein</fullName>
    </submittedName>
</protein>
<comment type="caution">
    <text evidence="3">The sequence shown here is derived from an EMBL/GenBank/DDBJ whole genome shotgun (WGS) entry which is preliminary data.</text>
</comment>
<feature type="signal peptide" evidence="2">
    <location>
        <begin position="1"/>
        <end position="21"/>
    </location>
</feature>
<reference evidence="3" key="1">
    <citation type="submission" date="2023-06" db="EMBL/GenBank/DDBJ databases">
        <authorList>
            <consortium name="Lawrence Berkeley National Laboratory"/>
            <person name="Ahrendt S."/>
            <person name="Sahu N."/>
            <person name="Indic B."/>
            <person name="Wong-Bajracharya J."/>
            <person name="Merenyi Z."/>
            <person name="Ke H.-M."/>
            <person name="Monk M."/>
            <person name="Kocsube S."/>
            <person name="Drula E."/>
            <person name="Lipzen A."/>
            <person name="Balint B."/>
            <person name="Henrissat B."/>
            <person name="Andreopoulos B."/>
            <person name="Martin F.M."/>
            <person name="Harder C.B."/>
            <person name="Rigling D."/>
            <person name="Ford K.L."/>
            <person name="Foster G.D."/>
            <person name="Pangilinan J."/>
            <person name="Papanicolaou A."/>
            <person name="Barry K."/>
            <person name="LaButti K."/>
            <person name="Viragh M."/>
            <person name="Koriabine M."/>
            <person name="Yan M."/>
            <person name="Riley R."/>
            <person name="Champramary S."/>
            <person name="Plett K.L."/>
            <person name="Tsai I.J."/>
            <person name="Slot J."/>
            <person name="Sipos G."/>
            <person name="Plett J."/>
            <person name="Nagy L.G."/>
            <person name="Grigoriev I.V."/>
        </authorList>
    </citation>
    <scope>NUCLEOTIDE SEQUENCE</scope>
    <source>
        <strain evidence="3">ICMP 16352</strain>
    </source>
</reference>
<evidence type="ECO:0000313" key="3">
    <source>
        <dbReference type="EMBL" id="KAK0474622.1"/>
    </source>
</evidence>
<gene>
    <name evidence="3" type="ORF">IW261DRAFT_1649510</name>
</gene>
<proteinExistence type="predicted"/>
<evidence type="ECO:0000313" key="4">
    <source>
        <dbReference type="Proteomes" id="UP001175227"/>
    </source>
</evidence>
<evidence type="ECO:0000256" key="1">
    <source>
        <dbReference type="SAM" id="MobiDB-lite"/>
    </source>
</evidence>
<keyword evidence="2" id="KW-0732">Signal</keyword>
<accession>A0AA39NZ92</accession>
<evidence type="ECO:0000256" key="2">
    <source>
        <dbReference type="SAM" id="SignalP"/>
    </source>
</evidence>
<organism evidence="3 4">
    <name type="scientific">Armillaria novae-zelandiae</name>
    <dbReference type="NCBI Taxonomy" id="153914"/>
    <lineage>
        <taxon>Eukaryota</taxon>
        <taxon>Fungi</taxon>
        <taxon>Dikarya</taxon>
        <taxon>Basidiomycota</taxon>
        <taxon>Agaricomycotina</taxon>
        <taxon>Agaricomycetes</taxon>
        <taxon>Agaricomycetidae</taxon>
        <taxon>Agaricales</taxon>
        <taxon>Marasmiineae</taxon>
        <taxon>Physalacriaceae</taxon>
        <taxon>Armillaria</taxon>
    </lineage>
</organism>
<feature type="chain" id="PRO_5041359201" evidence="2">
    <location>
        <begin position="22"/>
        <end position="183"/>
    </location>
</feature>
<dbReference type="Proteomes" id="UP001175227">
    <property type="component" value="Unassembled WGS sequence"/>
</dbReference>